<accession>A0ACB9ZIA1</accession>
<organism evidence="1 2">
    <name type="scientific">Hypoxylon rubiginosum</name>
    <dbReference type="NCBI Taxonomy" id="110542"/>
    <lineage>
        <taxon>Eukaryota</taxon>
        <taxon>Fungi</taxon>
        <taxon>Dikarya</taxon>
        <taxon>Ascomycota</taxon>
        <taxon>Pezizomycotina</taxon>
        <taxon>Sordariomycetes</taxon>
        <taxon>Xylariomycetidae</taxon>
        <taxon>Xylariales</taxon>
        <taxon>Hypoxylaceae</taxon>
        <taxon>Hypoxylon</taxon>
    </lineage>
</organism>
<proteinExistence type="predicted"/>
<reference evidence="1 2" key="1">
    <citation type="journal article" date="2022" name="New Phytol.">
        <title>Ecological generalism drives hyperdiversity of secondary metabolite gene clusters in xylarialean endophytes.</title>
        <authorList>
            <person name="Franco M.E.E."/>
            <person name="Wisecaver J.H."/>
            <person name="Arnold A.E."/>
            <person name="Ju Y.M."/>
            <person name="Slot J.C."/>
            <person name="Ahrendt S."/>
            <person name="Moore L.P."/>
            <person name="Eastman K.E."/>
            <person name="Scott K."/>
            <person name="Konkel Z."/>
            <person name="Mondo S.J."/>
            <person name="Kuo A."/>
            <person name="Hayes R.D."/>
            <person name="Haridas S."/>
            <person name="Andreopoulos B."/>
            <person name="Riley R."/>
            <person name="LaButti K."/>
            <person name="Pangilinan J."/>
            <person name="Lipzen A."/>
            <person name="Amirebrahimi M."/>
            <person name="Yan J."/>
            <person name="Adam C."/>
            <person name="Keymanesh K."/>
            <person name="Ng V."/>
            <person name="Louie K."/>
            <person name="Northen T."/>
            <person name="Drula E."/>
            <person name="Henrissat B."/>
            <person name="Hsieh H.M."/>
            <person name="Youens-Clark K."/>
            <person name="Lutzoni F."/>
            <person name="Miadlikowska J."/>
            <person name="Eastwood D.C."/>
            <person name="Hamelin R.C."/>
            <person name="Grigoriev I.V."/>
            <person name="U'Ren J.M."/>
        </authorList>
    </citation>
    <scope>NUCLEOTIDE SEQUENCE [LARGE SCALE GENOMIC DNA]</scope>
    <source>
        <strain evidence="1 2">CBS 119005</strain>
    </source>
</reference>
<evidence type="ECO:0000313" key="2">
    <source>
        <dbReference type="Proteomes" id="UP001497700"/>
    </source>
</evidence>
<sequence>MSKTKRRVHTRRKQEVMVEQSETIAATTTATTITTTATTVDLTFPRFPELPAELRLLIWRFSLPHRVFEIRQETVPTRQDGEADVAKDLDHDAWRVRNSDLVAVLLAQPALLSACREARKFALLSGSWKLVGSRPRGTGRVIRLATWFDPSTDTLCFDDPVAQFVPGQVRERDGVVLEPANNPAVTRVYFGTSPASPVCVGLAALVGPSGRFFVEQWKRTRGFWSGVPRYQFYHDSILMHLGRSPKVQEIFGKGIDRCHTLLVDAHDRGKLRQLGKLYVEESDPAFFQRRVADFLEDIADPDYGYIDQSHNDLKNLWLGGQDDIPSSALVFSEDQTNVQMRSIIEPGAVLDTVQQFDHTHPWSKERINDMPNMELVVHFRLCITNHDKERGGQILKSVET</sequence>
<name>A0ACB9ZIA1_9PEZI</name>
<gene>
    <name evidence="1" type="ORF">F4820DRAFT_220525</name>
</gene>
<keyword evidence="2" id="KW-1185">Reference proteome</keyword>
<dbReference type="Proteomes" id="UP001497700">
    <property type="component" value="Unassembled WGS sequence"/>
</dbReference>
<dbReference type="EMBL" id="MU393423">
    <property type="protein sequence ID" value="KAI4870658.1"/>
    <property type="molecule type" value="Genomic_DNA"/>
</dbReference>
<protein>
    <submittedName>
        <fullName evidence="1">Uncharacterized protein</fullName>
    </submittedName>
</protein>
<comment type="caution">
    <text evidence="1">The sequence shown here is derived from an EMBL/GenBank/DDBJ whole genome shotgun (WGS) entry which is preliminary data.</text>
</comment>
<evidence type="ECO:0000313" key="1">
    <source>
        <dbReference type="EMBL" id="KAI4870658.1"/>
    </source>
</evidence>